<evidence type="ECO:0000256" key="2">
    <source>
        <dbReference type="SAM" id="Phobius"/>
    </source>
</evidence>
<keyword evidence="2" id="KW-0812">Transmembrane</keyword>
<proteinExistence type="predicted"/>
<gene>
    <name evidence="3" type="ORF">GCM10010987_54770</name>
    <name evidence="4" type="ORF">XH86_29380</name>
</gene>
<feature type="transmembrane region" description="Helical" evidence="2">
    <location>
        <begin position="29"/>
        <end position="54"/>
    </location>
</feature>
<sequence length="438" mass="48967">MLPAFGFNLEAIALTAYIFRDAFGGVVRYYITILHVGALWFVPDVIAMFCIFLFVNRCIIRNRSVLAILVLLQIILSLGIGYFFLGTVNALSSSFKMILPVFVGFSFCDADLSSYRKLLAIFTGVFYASVFGVILSKYWTMPWTGFKYESFGAVREAGRLWWAAAEVRLSGFASDNTMAGFFILTCFVTTSIRRSTLWCLVCGSVAIYAIKLTTSKTTMLVLAFYLIVLLIVRMLPERMKFSAVRALALWSFAAILAPATLILLASGTVVGNKSLLFSIMDRINNSWQLPFVYLSDLMPIGYITGCGIGCFNYPQQLFSNLASYWVPVDNFYIGTYLMFGFPFVIFMWMVFRSTFFVTDIYKLSLIFTVNLFTITVLNYGPATGLLIIALSFSEVFSRRVSVALQEPSRRPRARRAQLSNEGQSLGSGLGPNLPRPAS</sequence>
<feature type="transmembrane region" description="Helical" evidence="2">
    <location>
        <begin position="363"/>
        <end position="390"/>
    </location>
</feature>
<keyword evidence="2" id="KW-0472">Membrane</keyword>
<dbReference type="EMBL" id="CP030057">
    <property type="protein sequence ID" value="QOZ62394.1"/>
    <property type="molecule type" value="Genomic_DNA"/>
</dbReference>
<feature type="transmembrane region" description="Helical" evidence="2">
    <location>
        <begin position="195"/>
        <end position="212"/>
    </location>
</feature>
<evidence type="ECO:0000313" key="5">
    <source>
        <dbReference type="Proteomes" id="UP000593880"/>
    </source>
</evidence>
<feature type="transmembrane region" description="Helical" evidence="2">
    <location>
        <begin position="218"/>
        <end position="235"/>
    </location>
</feature>
<feature type="transmembrane region" description="Helical" evidence="2">
    <location>
        <begin position="291"/>
        <end position="311"/>
    </location>
</feature>
<keyword evidence="5" id="KW-1185">Reference proteome</keyword>
<evidence type="ECO:0000256" key="1">
    <source>
        <dbReference type="SAM" id="MobiDB-lite"/>
    </source>
</evidence>
<evidence type="ECO:0000313" key="3">
    <source>
        <dbReference type="EMBL" id="GGI29508.1"/>
    </source>
</evidence>
<organism evidence="3 6">
    <name type="scientific">Bradyrhizobium guangdongense</name>
    <dbReference type="NCBI Taxonomy" id="1325090"/>
    <lineage>
        <taxon>Bacteria</taxon>
        <taxon>Pseudomonadati</taxon>
        <taxon>Pseudomonadota</taxon>
        <taxon>Alphaproteobacteria</taxon>
        <taxon>Hyphomicrobiales</taxon>
        <taxon>Nitrobacteraceae</taxon>
        <taxon>Bradyrhizobium</taxon>
    </lineage>
</organism>
<feature type="transmembrane region" description="Helical" evidence="2">
    <location>
        <begin position="119"/>
        <end position="140"/>
    </location>
</feature>
<feature type="transmembrane region" description="Helical" evidence="2">
    <location>
        <begin position="331"/>
        <end position="351"/>
    </location>
</feature>
<name>A0A410VC98_9BRAD</name>
<feature type="transmembrane region" description="Helical" evidence="2">
    <location>
        <begin position="247"/>
        <end position="271"/>
    </location>
</feature>
<dbReference type="EMBL" id="BMHC01000015">
    <property type="protein sequence ID" value="GGI29508.1"/>
    <property type="molecule type" value="Genomic_DNA"/>
</dbReference>
<dbReference type="Proteomes" id="UP000625079">
    <property type="component" value="Unassembled WGS sequence"/>
</dbReference>
<reference evidence="4 5" key="2">
    <citation type="submission" date="2018-06" db="EMBL/GenBank/DDBJ databases">
        <title>Comparative genomics of rhizobia nodulating Arachis hypogaea in China.</title>
        <authorList>
            <person name="Li Y."/>
        </authorList>
    </citation>
    <scope>NUCLEOTIDE SEQUENCE [LARGE SCALE GENOMIC DNA]</scope>
    <source>
        <strain evidence="4 5">CCBAU 51658</strain>
    </source>
</reference>
<evidence type="ECO:0008006" key="7">
    <source>
        <dbReference type="Google" id="ProtNLM"/>
    </source>
</evidence>
<feature type="region of interest" description="Disordered" evidence="1">
    <location>
        <begin position="407"/>
        <end position="438"/>
    </location>
</feature>
<keyword evidence="2" id="KW-1133">Transmembrane helix</keyword>
<feature type="transmembrane region" description="Helical" evidence="2">
    <location>
        <begin position="66"/>
        <end position="84"/>
    </location>
</feature>
<evidence type="ECO:0000313" key="6">
    <source>
        <dbReference type="Proteomes" id="UP000625079"/>
    </source>
</evidence>
<reference evidence="3" key="1">
    <citation type="journal article" date="2014" name="Int. J. Syst. Evol. Microbiol.">
        <title>Complete genome sequence of Corynebacterium casei LMG S-19264T (=DSM 44701T), isolated from a smear-ripened cheese.</title>
        <authorList>
            <consortium name="US DOE Joint Genome Institute (JGI-PGF)"/>
            <person name="Walter F."/>
            <person name="Albersmeier A."/>
            <person name="Kalinowski J."/>
            <person name="Ruckert C."/>
        </authorList>
    </citation>
    <scope>NUCLEOTIDE SEQUENCE</scope>
    <source>
        <strain evidence="3">CGMCC 1.15034</strain>
    </source>
</reference>
<feature type="compositionally biased region" description="Polar residues" evidence="1">
    <location>
        <begin position="417"/>
        <end position="426"/>
    </location>
</feature>
<dbReference type="Proteomes" id="UP000593880">
    <property type="component" value="Chromosome"/>
</dbReference>
<dbReference type="RefSeq" id="WP_188637422.1">
    <property type="nucleotide sequence ID" value="NZ_BMHC01000015.1"/>
</dbReference>
<evidence type="ECO:0000313" key="4">
    <source>
        <dbReference type="EMBL" id="QOZ62394.1"/>
    </source>
</evidence>
<dbReference type="AlphaFoldDB" id="A0A410VC98"/>
<reference evidence="3" key="3">
    <citation type="submission" date="2022-12" db="EMBL/GenBank/DDBJ databases">
        <authorList>
            <person name="Sun Q."/>
            <person name="Zhou Y."/>
        </authorList>
    </citation>
    <scope>NUCLEOTIDE SEQUENCE</scope>
    <source>
        <strain evidence="3">CGMCC 1.15034</strain>
    </source>
</reference>
<accession>A0A410VC98</accession>
<protein>
    <recommendedName>
        <fullName evidence="7">O-antigen ligase domain-containing protein</fullName>
    </recommendedName>
</protein>